<evidence type="ECO:0000256" key="1">
    <source>
        <dbReference type="ARBA" id="ARBA00005836"/>
    </source>
</evidence>
<dbReference type="Pfam" id="PF19289">
    <property type="entry name" value="PmbA_TldD_3rd"/>
    <property type="match status" value="1"/>
</dbReference>
<dbReference type="InterPro" id="IPR045569">
    <property type="entry name" value="Metalloprtase-TldD/E_C"/>
</dbReference>
<comment type="caution">
    <text evidence="8">The sequence shown here is derived from an EMBL/GenBank/DDBJ whole genome shotgun (WGS) entry which is preliminary data.</text>
</comment>
<dbReference type="GO" id="GO:0008237">
    <property type="term" value="F:metallopeptidase activity"/>
    <property type="evidence" value="ECO:0007669"/>
    <property type="project" value="UniProtKB-KW"/>
</dbReference>
<name>A0ABW3BZ18_SPHXN</name>
<dbReference type="RefSeq" id="WP_381486525.1">
    <property type="nucleotide sequence ID" value="NZ_JBHTIK010000002.1"/>
</dbReference>
<keyword evidence="3 8" id="KW-0378">Hydrolase</keyword>
<dbReference type="InterPro" id="IPR002510">
    <property type="entry name" value="Metalloprtase-TldD/E_N"/>
</dbReference>
<dbReference type="EC" id="3.4.24.-" evidence="8"/>
<dbReference type="Pfam" id="PF19290">
    <property type="entry name" value="PmbA_TldD_2nd"/>
    <property type="match status" value="1"/>
</dbReference>
<proteinExistence type="inferred from homology"/>
<evidence type="ECO:0000259" key="5">
    <source>
        <dbReference type="Pfam" id="PF01523"/>
    </source>
</evidence>
<dbReference type="PANTHER" id="PTHR30624">
    <property type="entry name" value="UNCHARACTERIZED PROTEIN TLDD AND PMBA"/>
    <property type="match status" value="1"/>
</dbReference>
<evidence type="ECO:0000313" key="9">
    <source>
        <dbReference type="Proteomes" id="UP001597124"/>
    </source>
</evidence>
<evidence type="ECO:0000259" key="7">
    <source>
        <dbReference type="Pfam" id="PF19290"/>
    </source>
</evidence>
<dbReference type="Gene3D" id="3.30.2290.10">
    <property type="entry name" value="PmbA/TldD superfamily"/>
    <property type="match status" value="1"/>
</dbReference>
<dbReference type="Pfam" id="PF01523">
    <property type="entry name" value="PmbA_TldD_1st"/>
    <property type="match status" value="1"/>
</dbReference>
<gene>
    <name evidence="8" type="primary">tldD</name>
    <name evidence="8" type="ORF">ACFQ00_03960</name>
</gene>
<dbReference type="InterPro" id="IPR036059">
    <property type="entry name" value="TldD/PmbA_sf"/>
</dbReference>
<evidence type="ECO:0000256" key="3">
    <source>
        <dbReference type="ARBA" id="ARBA00022801"/>
    </source>
</evidence>
<evidence type="ECO:0000256" key="2">
    <source>
        <dbReference type="ARBA" id="ARBA00022670"/>
    </source>
</evidence>
<dbReference type="InterPro" id="IPR045570">
    <property type="entry name" value="Metalloprtase-TldD/E_cen_dom"/>
</dbReference>
<dbReference type="InterPro" id="IPR035068">
    <property type="entry name" value="TldD/PmbA_N"/>
</dbReference>
<reference evidence="9" key="1">
    <citation type="journal article" date="2019" name="Int. J. Syst. Evol. Microbiol.">
        <title>The Global Catalogue of Microorganisms (GCM) 10K type strain sequencing project: providing services to taxonomists for standard genome sequencing and annotation.</title>
        <authorList>
            <consortium name="The Broad Institute Genomics Platform"/>
            <consortium name="The Broad Institute Genome Sequencing Center for Infectious Disease"/>
            <person name="Wu L."/>
            <person name="Ma J."/>
        </authorList>
    </citation>
    <scope>NUCLEOTIDE SEQUENCE [LARGE SCALE GENOMIC DNA]</scope>
    <source>
        <strain evidence="9">CCUG 52537</strain>
    </source>
</reference>
<organism evidence="8 9">
    <name type="scientific">Sphingosinicella xenopeptidilytica</name>
    <dbReference type="NCBI Taxonomy" id="364098"/>
    <lineage>
        <taxon>Bacteria</taxon>
        <taxon>Pseudomonadati</taxon>
        <taxon>Pseudomonadota</taxon>
        <taxon>Alphaproteobacteria</taxon>
        <taxon>Sphingomonadales</taxon>
        <taxon>Sphingosinicellaceae</taxon>
        <taxon>Sphingosinicella</taxon>
    </lineage>
</organism>
<comment type="similarity">
    <text evidence="1">Belongs to the peptidase U62 family.</text>
</comment>
<evidence type="ECO:0000256" key="4">
    <source>
        <dbReference type="ARBA" id="ARBA00023049"/>
    </source>
</evidence>
<evidence type="ECO:0000259" key="6">
    <source>
        <dbReference type="Pfam" id="PF19289"/>
    </source>
</evidence>
<dbReference type="PANTHER" id="PTHR30624:SF4">
    <property type="entry name" value="METALLOPROTEASE TLDD"/>
    <property type="match status" value="1"/>
</dbReference>
<dbReference type="NCBIfam" id="NF008006">
    <property type="entry name" value="PRK10735.1"/>
    <property type="match status" value="1"/>
</dbReference>
<dbReference type="InterPro" id="IPR051463">
    <property type="entry name" value="Peptidase_U62_metallo"/>
</dbReference>
<evidence type="ECO:0000313" key="8">
    <source>
        <dbReference type="EMBL" id="MFD0847466.1"/>
    </source>
</evidence>
<keyword evidence="4 8" id="KW-0482">Metalloprotease</keyword>
<accession>A0ABW3BZ18</accession>
<dbReference type="PIRSF" id="PIRSF004919">
    <property type="entry name" value="TldD"/>
    <property type="match status" value="1"/>
</dbReference>
<dbReference type="InterPro" id="IPR025502">
    <property type="entry name" value="TldD"/>
</dbReference>
<keyword evidence="9" id="KW-1185">Reference proteome</keyword>
<protein>
    <submittedName>
        <fullName evidence="8">Metalloprotease TldD</fullName>
        <ecNumber evidence="8">3.4.24.-</ecNumber>
    </submittedName>
</protein>
<keyword evidence="2" id="KW-0645">Protease</keyword>
<feature type="domain" description="Metalloprotease TldD/E central" evidence="7">
    <location>
        <begin position="119"/>
        <end position="227"/>
    </location>
</feature>
<dbReference type="Proteomes" id="UP001597124">
    <property type="component" value="Unassembled WGS sequence"/>
</dbReference>
<sequence length="472" mass="49851">MTDPTRLFYSELDPARAERVVADVLAGTDDGELYMQHTVAESFSFDDGRMKSASFDTTQGFGLRGVSGETTAFAHANEISEAAIRRAGETVALVRGGHGGTIAAPPARTNRKLYVDDDPISAIPFARKVALLERIDAAARARDPRVVQVSASLTASWSAIEILRGDAFRASDIRPLVRINVQIVAEKDGRRETGYHGIGGRYLYDQLFEDATWERAIDVALAQALVNLDAVAAPAGEMTVVLGPGWPGVLLHEAVGHGLEGDFNRKGASTFSGRLGERVASPGVTIVDDGSLEHRRGSLTIDDEGTPTGRTVLIEDGILKGYMQDRLNARLMGVAPTGNGRRESFAHAPMPRMTNTFMLAGKDDPGEILSRAKSGIYAKSFGGGQVDITNGKFVFSCTEAYRIENGQLGAPIKGATLIGSGPEAMQKVVAIGNDLELDEGVGICGKGGQSVPAGVGQPTLMLEGLTVGGTAA</sequence>
<dbReference type="EMBL" id="JBHTIK010000002">
    <property type="protein sequence ID" value="MFD0847466.1"/>
    <property type="molecule type" value="Genomic_DNA"/>
</dbReference>
<feature type="domain" description="Metalloprotease TldD/E N-terminal" evidence="5">
    <location>
        <begin position="32"/>
        <end position="89"/>
    </location>
</feature>
<feature type="domain" description="Metalloprotease TldD/E C-terminal" evidence="6">
    <location>
        <begin position="236"/>
        <end position="469"/>
    </location>
</feature>
<dbReference type="SUPFAM" id="SSF111283">
    <property type="entry name" value="Putative modulator of DNA gyrase, PmbA/TldD"/>
    <property type="match status" value="1"/>
</dbReference>